<evidence type="ECO:0000256" key="1">
    <source>
        <dbReference type="SAM" id="Coils"/>
    </source>
</evidence>
<dbReference type="InParanoid" id="A0A6I9VNF1"/>
<evidence type="ECO:0000256" key="2">
    <source>
        <dbReference type="SAM" id="MobiDB-lite"/>
    </source>
</evidence>
<proteinExistence type="predicted"/>
<feature type="compositionally biased region" description="Basic and acidic residues" evidence="2">
    <location>
        <begin position="61"/>
        <end position="72"/>
    </location>
</feature>
<dbReference type="InterPro" id="IPR033545">
    <property type="entry name" value="CEP89"/>
</dbReference>
<dbReference type="GeneID" id="105232236"/>
<name>A0A6I9VNF1_BACDO</name>
<organism evidence="3 4">
    <name type="scientific">Bactrocera dorsalis</name>
    <name type="common">Oriental fruit fly</name>
    <name type="synonym">Dacus dorsalis</name>
    <dbReference type="NCBI Taxonomy" id="27457"/>
    <lineage>
        <taxon>Eukaryota</taxon>
        <taxon>Metazoa</taxon>
        <taxon>Ecdysozoa</taxon>
        <taxon>Arthropoda</taxon>
        <taxon>Hexapoda</taxon>
        <taxon>Insecta</taxon>
        <taxon>Pterygota</taxon>
        <taxon>Neoptera</taxon>
        <taxon>Endopterygota</taxon>
        <taxon>Diptera</taxon>
        <taxon>Brachycera</taxon>
        <taxon>Muscomorpha</taxon>
        <taxon>Tephritoidea</taxon>
        <taxon>Tephritidae</taxon>
        <taxon>Bactrocera</taxon>
        <taxon>Bactrocera</taxon>
    </lineage>
</organism>
<reference evidence="4" key="1">
    <citation type="submission" date="2025-08" db="UniProtKB">
        <authorList>
            <consortium name="RefSeq"/>
        </authorList>
    </citation>
    <scope>IDENTIFICATION</scope>
    <source>
        <tissue evidence="4">Adult</tissue>
    </source>
</reference>
<dbReference type="GO" id="GO:0007005">
    <property type="term" value="P:mitochondrion organization"/>
    <property type="evidence" value="ECO:0007669"/>
    <property type="project" value="InterPro"/>
</dbReference>
<dbReference type="RefSeq" id="XP_011212172.2">
    <property type="nucleotide sequence ID" value="XM_011213870.4"/>
</dbReference>
<dbReference type="GO" id="GO:0045202">
    <property type="term" value="C:synapse"/>
    <property type="evidence" value="ECO:0007669"/>
    <property type="project" value="GOC"/>
</dbReference>
<evidence type="ECO:0000313" key="3">
    <source>
        <dbReference type="Proteomes" id="UP001652620"/>
    </source>
</evidence>
<feature type="region of interest" description="Disordered" evidence="2">
    <location>
        <begin position="53"/>
        <end position="72"/>
    </location>
</feature>
<dbReference type="GO" id="GO:0060271">
    <property type="term" value="P:cilium assembly"/>
    <property type="evidence" value="ECO:0007669"/>
    <property type="project" value="InterPro"/>
</dbReference>
<dbReference type="GO" id="GO:0007268">
    <property type="term" value="P:chemical synaptic transmission"/>
    <property type="evidence" value="ECO:0007669"/>
    <property type="project" value="InterPro"/>
</dbReference>
<dbReference type="OrthoDB" id="6622877at2759"/>
<sequence length="526" mass="62472">MTSVQNEIQRKHLIVTDLDLSDCQQMQEVKNCHDSNNKVHKKRYSEKQVHTFSGNFNRRSRSAENRSEEHEPNIKQSIRINSYFNEVLQSKDKQMEKLLQRLATLHKFNEQFDVQNKELRSHIHILEDRIESLQFEVANCSHCQELMQQRDKCLTENQTLASDVSMMKTLVYRLNVQIENYQDRLRLSKDVTNNTNNTSSDDVVPHSSSKSTWEESDVRTHSLAPLLHSYDEMIRDKEHLIQQYKQEFEHFTGELKKALEENNSLLLQNESFRREVSSWREERTRLQAQIDVCRAKVEAQTRKSDLAKEKLMEVMHCYEQKMQSLVLDLEHLQAAYTRCKNELLSLKSFKPHATDGMEHDLQECKALLEQLKEQYKNEKHMLLKSVEELQSQHVEDNRKISEMIIKNETLEKRLEEQRTAIEEFQNSVISFQRTTEKIKRSRDRLKARLRIALQWTQKMEEGQVNIQNTWDALKRLETIVKHKESQVRGLHARHLQEIEKMQKKLSQKEETIRTILKGKLVIGENR</sequence>
<keyword evidence="3" id="KW-1185">Reference proteome</keyword>
<accession>A0A6I9VNF1</accession>
<gene>
    <name evidence="4" type="primary">LOC105232236</name>
</gene>
<feature type="coiled-coil region" evidence="1">
    <location>
        <begin position="227"/>
        <end position="289"/>
    </location>
</feature>
<dbReference type="PANTHER" id="PTHR36170">
    <property type="entry name" value="CENTROSOMAL PROTEIN OF 89 KDA"/>
    <property type="match status" value="1"/>
</dbReference>
<dbReference type="KEGG" id="bdr:105232236"/>
<dbReference type="Proteomes" id="UP001652620">
    <property type="component" value="Chromosome 3"/>
</dbReference>
<keyword evidence="1" id="KW-0175">Coiled coil</keyword>
<feature type="compositionally biased region" description="Low complexity" evidence="2">
    <location>
        <begin position="190"/>
        <end position="202"/>
    </location>
</feature>
<evidence type="ECO:0000313" key="4">
    <source>
        <dbReference type="RefSeq" id="XP_011212172.2"/>
    </source>
</evidence>
<feature type="coiled-coil region" evidence="1">
    <location>
        <begin position="315"/>
        <end position="427"/>
    </location>
</feature>
<dbReference type="PANTHER" id="PTHR36170:SF1">
    <property type="entry name" value="CENTROSOMAL PROTEIN OF 89 KDA"/>
    <property type="match status" value="1"/>
</dbReference>
<dbReference type="GO" id="GO:0005814">
    <property type="term" value="C:centriole"/>
    <property type="evidence" value="ECO:0007669"/>
    <property type="project" value="InterPro"/>
</dbReference>
<feature type="region of interest" description="Disordered" evidence="2">
    <location>
        <begin position="189"/>
        <end position="215"/>
    </location>
</feature>
<protein>
    <submittedName>
        <fullName evidence="4">Protein Cep89 homolog</fullName>
    </submittedName>
</protein>
<dbReference type="AlphaFoldDB" id="A0A6I9VNF1"/>
<dbReference type="GO" id="GO:0097539">
    <property type="term" value="C:ciliary transition fiber"/>
    <property type="evidence" value="ECO:0007669"/>
    <property type="project" value="TreeGrafter"/>
</dbReference>